<dbReference type="AlphaFoldDB" id="A0A8J6UL47"/>
<accession>A0A8J6UL47</accession>
<feature type="compositionally biased region" description="Acidic residues" evidence="1">
    <location>
        <begin position="371"/>
        <end position="387"/>
    </location>
</feature>
<feature type="chain" id="PRO_5035175961" evidence="2">
    <location>
        <begin position="29"/>
        <end position="489"/>
    </location>
</feature>
<feature type="domain" description="Right handed beta helix" evidence="3">
    <location>
        <begin position="113"/>
        <end position="299"/>
    </location>
</feature>
<keyword evidence="5" id="KW-1185">Reference proteome</keyword>
<reference evidence="4" key="1">
    <citation type="submission" date="2020-09" db="EMBL/GenBank/DDBJ databases">
        <title>A novel bacterium of genus Neiella, isolated from South China Sea.</title>
        <authorList>
            <person name="Huang H."/>
            <person name="Mo K."/>
            <person name="Hu Y."/>
        </authorList>
    </citation>
    <scope>NUCLEOTIDE SEQUENCE</scope>
    <source>
        <strain evidence="4">HB171785</strain>
    </source>
</reference>
<dbReference type="Proteomes" id="UP000638014">
    <property type="component" value="Unassembled WGS sequence"/>
</dbReference>
<sequence>MPNLLFSKTGLEKSAVLALMMSSSCAFSAERIDVYDAAQLQQALRTAQAGDEIVVNPGSYVGNKNSTASGSSKAHFFSDRSGNENAPITLRSLSTNNKQVLMGENVDSGYVFYLKGDHWVIKDLKFSTAQKGIMLEGANNNAIDNVEIANIGAEAVHFRYFSSDNELSNCYIHDTGKRSGGEGYGEAVYVGTHDGHTSAKLDHSNDNRIGGCTIGPNVTAEAFDVKSGTRGTVIESNYISAKGIIGTAGNPAADSFIDLKGTNNIVRHNKMDWANDSDLDHAIFTYQEHRNSNVYNNEFTLAADSAIFHMLEETVHAVNNVRLDGGTKIVKADYQNKKWDDQLDSSIEKPAKVYPCFDELDGGCGSVPTDPEPDPEPTPDPPTEPEDPPTAPSGDCSGTLDLVWGEKTEVDLALTNCIRFERDVAGSTVQAWDSDENNSCDFRGELVSVDNSSVVATISSNYHAFNSLSGDTFIVQANNNCGYIKVRSY</sequence>
<evidence type="ECO:0000259" key="3">
    <source>
        <dbReference type="Pfam" id="PF13229"/>
    </source>
</evidence>
<dbReference type="InterPro" id="IPR012334">
    <property type="entry name" value="Pectin_lyas_fold"/>
</dbReference>
<dbReference type="SUPFAM" id="SSF51126">
    <property type="entry name" value="Pectin lyase-like"/>
    <property type="match status" value="1"/>
</dbReference>
<proteinExistence type="predicted"/>
<dbReference type="Pfam" id="PF13229">
    <property type="entry name" value="Beta_helix"/>
    <property type="match status" value="1"/>
</dbReference>
<feature type="region of interest" description="Disordered" evidence="1">
    <location>
        <begin position="362"/>
        <end position="396"/>
    </location>
</feature>
<evidence type="ECO:0000256" key="2">
    <source>
        <dbReference type="SAM" id="SignalP"/>
    </source>
</evidence>
<evidence type="ECO:0000256" key="1">
    <source>
        <dbReference type="SAM" id="MobiDB-lite"/>
    </source>
</evidence>
<dbReference type="Gene3D" id="2.160.20.10">
    <property type="entry name" value="Single-stranded right-handed beta-helix, Pectin lyase-like"/>
    <property type="match status" value="1"/>
</dbReference>
<comment type="caution">
    <text evidence="4">The sequence shown here is derived from an EMBL/GenBank/DDBJ whole genome shotgun (WGS) entry which is preliminary data.</text>
</comment>
<dbReference type="InterPro" id="IPR039448">
    <property type="entry name" value="Beta_helix"/>
</dbReference>
<evidence type="ECO:0000313" key="5">
    <source>
        <dbReference type="Proteomes" id="UP000638014"/>
    </source>
</evidence>
<protein>
    <submittedName>
        <fullName evidence="4">Right-handed parallel beta-helix repeat-containing protein</fullName>
    </submittedName>
</protein>
<organism evidence="4 5">
    <name type="scientific">Neiella litorisoli</name>
    <dbReference type="NCBI Taxonomy" id="2771431"/>
    <lineage>
        <taxon>Bacteria</taxon>
        <taxon>Pseudomonadati</taxon>
        <taxon>Pseudomonadota</taxon>
        <taxon>Gammaproteobacteria</taxon>
        <taxon>Alteromonadales</taxon>
        <taxon>Echinimonadaceae</taxon>
        <taxon>Neiella</taxon>
    </lineage>
</organism>
<dbReference type="EMBL" id="JACXAF010000003">
    <property type="protein sequence ID" value="MBD1388290.1"/>
    <property type="molecule type" value="Genomic_DNA"/>
</dbReference>
<dbReference type="RefSeq" id="WP_191143410.1">
    <property type="nucleotide sequence ID" value="NZ_JACXAF010000003.1"/>
</dbReference>
<evidence type="ECO:0000313" key="4">
    <source>
        <dbReference type="EMBL" id="MBD1388290.1"/>
    </source>
</evidence>
<dbReference type="InterPro" id="IPR011050">
    <property type="entry name" value="Pectin_lyase_fold/virulence"/>
</dbReference>
<name>A0A8J6UL47_9GAMM</name>
<keyword evidence="2" id="KW-0732">Signal</keyword>
<gene>
    <name evidence="4" type="ORF">IC617_02520</name>
</gene>
<feature type="signal peptide" evidence="2">
    <location>
        <begin position="1"/>
        <end position="28"/>
    </location>
</feature>